<dbReference type="EMBL" id="CP144754">
    <property type="protein sequence ID" value="WVZ96507.1"/>
    <property type="molecule type" value="Genomic_DNA"/>
</dbReference>
<evidence type="ECO:0000256" key="5">
    <source>
        <dbReference type="ARBA" id="ARBA00022821"/>
    </source>
</evidence>
<evidence type="ECO:0000259" key="9">
    <source>
        <dbReference type="Pfam" id="PF18052"/>
    </source>
</evidence>
<reference evidence="12 13" key="1">
    <citation type="submission" date="2024-02" db="EMBL/GenBank/DDBJ databases">
        <title>High-quality chromosome-scale genome assembly of Pensacola bahiagrass (Paspalum notatum Flugge var. saurae).</title>
        <authorList>
            <person name="Vega J.M."/>
            <person name="Podio M."/>
            <person name="Orjuela J."/>
            <person name="Siena L.A."/>
            <person name="Pessino S.C."/>
            <person name="Combes M.C."/>
            <person name="Mariac C."/>
            <person name="Albertini E."/>
            <person name="Pupilli F."/>
            <person name="Ortiz J.P.A."/>
            <person name="Leblanc O."/>
        </authorList>
    </citation>
    <scope>NUCLEOTIDE SEQUENCE [LARGE SCALE GENOMIC DNA]</scope>
    <source>
        <strain evidence="12">R1</strain>
        <tissue evidence="12">Leaf</tissue>
    </source>
</reference>
<dbReference type="GO" id="GO:0043531">
    <property type="term" value="F:ADP binding"/>
    <property type="evidence" value="ECO:0007669"/>
    <property type="project" value="InterPro"/>
</dbReference>
<comment type="similarity">
    <text evidence="1">Belongs to the disease resistance NB-LRR family.</text>
</comment>
<feature type="domain" description="NB-ARC" evidence="8">
    <location>
        <begin position="237"/>
        <end position="386"/>
    </location>
</feature>
<dbReference type="Pfam" id="PF23598">
    <property type="entry name" value="LRR_14"/>
    <property type="match status" value="1"/>
</dbReference>
<dbReference type="PANTHER" id="PTHR44083:SF49">
    <property type="entry name" value="OS05G0240200 PROTEIN"/>
    <property type="match status" value="1"/>
</dbReference>
<dbReference type="PROSITE" id="PS50082">
    <property type="entry name" value="WD_REPEATS_2"/>
    <property type="match status" value="1"/>
</dbReference>
<dbReference type="InterPro" id="IPR036388">
    <property type="entry name" value="WH-like_DNA-bd_sf"/>
</dbReference>
<keyword evidence="13" id="KW-1185">Reference proteome</keyword>
<dbReference type="CDD" id="cd14798">
    <property type="entry name" value="RX-CC_like"/>
    <property type="match status" value="1"/>
</dbReference>
<dbReference type="InterPro" id="IPR001680">
    <property type="entry name" value="WD40_rpt"/>
</dbReference>
<dbReference type="SUPFAM" id="SSF52540">
    <property type="entry name" value="P-loop containing nucleoside triphosphate hydrolases"/>
    <property type="match status" value="1"/>
</dbReference>
<feature type="domain" description="Disease resistance R13L4/SHOC-2-like LRR" evidence="11">
    <location>
        <begin position="602"/>
        <end position="1019"/>
    </location>
</feature>
<feature type="domain" description="Disease resistance protein winged helix" evidence="10">
    <location>
        <begin position="477"/>
        <end position="553"/>
    </location>
</feature>
<proteinExistence type="inferred from homology"/>
<evidence type="ECO:0000259" key="8">
    <source>
        <dbReference type="Pfam" id="PF00931"/>
    </source>
</evidence>
<evidence type="ECO:0000256" key="6">
    <source>
        <dbReference type="ARBA" id="ARBA00023054"/>
    </source>
</evidence>
<dbReference type="GO" id="GO:0006355">
    <property type="term" value="P:regulation of DNA-templated transcription"/>
    <property type="evidence" value="ECO:0007669"/>
    <property type="project" value="InterPro"/>
</dbReference>
<feature type="repeat" description="WD" evidence="7">
    <location>
        <begin position="1225"/>
        <end position="1259"/>
    </location>
</feature>
<keyword evidence="5" id="KW-0611">Plant defense</keyword>
<evidence type="ECO:0000256" key="3">
    <source>
        <dbReference type="ARBA" id="ARBA00022737"/>
    </source>
</evidence>
<keyword evidence="7" id="KW-0853">WD repeat</keyword>
<dbReference type="PROSITE" id="PS51257">
    <property type="entry name" value="PROKAR_LIPOPROTEIN"/>
    <property type="match status" value="1"/>
</dbReference>
<keyword evidence="2" id="KW-0433">Leucine-rich repeat</keyword>
<dbReference type="Pfam" id="PF00400">
    <property type="entry name" value="WD40"/>
    <property type="match status" value="1"/>
</dbReference>
<accession>A0AAQ3XHA3</accession>
<dbReference type="GO" id="GO:0009626">
    <property type="term" value="P:plant-type hypersensitive response"/>
    <property type="evidence" value="ECO:0007669"/>
    <property type="project" value="UniProtKB-ARBA"/>
</dbReference>
<dbReference type="Proteomes" id="UP001341281">
    <property type="component" value="Chromosome 10"/>
</dbReference>
<evidence type="ECO:0000313" key="13">
    <source>
        <dbReference type="Proteomes" id="UP001341281"/>
    </source>
</evidence>
<gene>
    <name evidence="12" type="ORF">U9M48_042139</name>
</gene>
<dbReference type="InterPro" id="IPR036322">
    <property type="entry name" value="WD40_repeat_dom_sf"/>
</dbReference>
<protein>
    <submittedName>
        <fullName evidence="12">Uncharacterized protein</fullName>
    </submittedName>
</protein>
<dbReference type="InterPro" id="IPR027417">
    <property type="entry name" value="P-loop_NTPase"/>
</dbReference>
<name>A0AAQ3XHA3_PASNO</name>
<dbReference type="GO" id="GO:0042742">
    <property type="term" value="P:defense response to bacterium"/>
    <property type="evidence" value="ECO:0007669"/>
    <property type="project" value="UniProtKB-ARBA"/>
</dbReference>
<dbReference type="Gene3D" id="3.40.50.300">
    <property type="entry name" value="P-loop containing nucleotide triphosphate hydrolases"/>
    <property type="match status" value="1"/>
</dbReference>
<dbReference type="InterPro" id="IPR055414">
    <property type="entry name" value="LRR_R13L4/SHOC2-like"/>
</dbReference>
<keyword evidence="4" id="KW-0547">Nucleotide-binding</keyword>
<dbReference type="Pfam" id="PF00931">
    <property type="entry name" value="NB-ARC"/>
    <property type="match status" value="1"/>
</dbReference>
<dbReference type="Pfam" id="PF18052">
    <property type="entry name" value="Rx_N"/>
    <property type="match status" value="1"/>
</dbReference>
<evidence type="ECO:0000256" key="7">
    <source>
        <dbReference type="PROSITE-ProRule" id="PRU00221"/>
    </source>
</evidence>
<evidence type="ECO:0000259" key="10">
    <source>
        <dbReference type="Pfam" id="PF23559"/>
    </source>
</evidence>
<dbReference type="Gene3D" id="1.20.5.4130">
    <property type="match status" value="1"/>
</dbReference>
<keyword evidence="3" id="KW-0677">Repeat</keyword>
<dbReference type="InterPro" id="IPR038005">
    <property type="entry name" value="RX-like_CC"/>
</dbReference>
<organism evidence="12 13">
    <name type="scientific">Paspalum notatum var. saurae</name>
    <dbReference type="NCBI Taxonomy" id="547442"/>
    <lineage>
        <taxon>Eukaryota</taxon>
        <taxon>Viridiplantae</taxon>
        <taxon>Streptophyta</taxon>
        <taxon>Embryophyta</taxon>
        <taxon>Tracheophyta</taxon>
        <taxon>Spermatophyta</taxon>
        <taxon>Magnoliopsida</taxon>
        <taxon>Liliopsida</taxon>
        <taxon>Poales</taxon>
        <taxon>Poaceae</taxon>
        <taxon>PACMAD clade</taxon>
        <taxon>Panicoideae</taxon>
        <taxon>Andropogonodae</taxon>
        <taxon>Paspaleae</taxon>
        <taxon>Paspalinae</taxon>
        <taxon>Paspalum</taxon>
    </lineage>
</organism>
<evidence type="ECO:0000256" key="4">
    <source>
        <dbReference type="ARBA" id="ARBA00022741"/>
    </source>
</evidence>
<evidence type="ECO:0000313" key="12">
    <source>
        <dbReference type="EMBL" id="WVZ96507.1"/>
    </source>
</evidence>
<dbReference type="GO" id="GO:0002758">
    <property type="term" value="P:innate immune response-activating signaling pathway"/>
    <property type="evidence" value="ECO:0007669"/>
    <property type="project" value="UniProtKB-ARBA"/>
</dbReference>
<dbReference type="InterPro" id="IPR002182">
    <property type="entry name" value="NB-ARC"/>
</dbReference>
<dbReference type="Gene3D" id="1.10.10.10">
    <property type="entry name" value="Winged helix-like DNA-binding domain superfamily/Winged helix DNA-binding domain"/>
    <property type="match status" value="1"/>
</dbReference>
<dbReference type="InterPro" id="IPR058922">
    <property type="entry name" value="WHD_DRP"/>
</dbReference>
<evidence type="ECO:0000256" key="1">
    <source>
        <dbReference type="ARBA" id="ARBA00008894"/>
    </source>
</evidence>
<dbReference type="SMART" id="SM00320">
    <property type="entry name" value="WD40"/>
    <property type="match status" value="5"/>
</dbReference>
<evidence type="ECO:0000259" key="11">
    <source>
        <dbReference type="Pfam" id="PF23598"/>
    </source>
</evidence>
<dbReference type="Gene3D" id="1.10.8.430">
    <property type="entry name" value="Helical domain of apoptotic protease-activating factors"/>
    <property type="match status" value="1"/>
</dbReference>
<dbReference type="InterPro" id="IPR027728">
    <property type="entry name" value="Topless_fam"/>
</dbReference>
<dbReference type="Gene3D" id="2.130.10.10">
    <property type="entry name" value="YVTN repeat-like/Quinoprotein amine dehydrogenase"/>
    <property type="match status" value="1"/>
</dbReference>
<dbReference type="SUPFAM" id="SSF52058">
    <property type="entry name" value="L domain-like"/>
    <property type="match status" value="1"/>
</dbReference>
<dbReference type="Pfam" id="PF23559">
    <property type="entry name" value="WHD_DRP"/>
    <property type="match status" value="1"/>
</dbReference>
<sequence>MRVELKTPPPLAHGFVVLLSSCFSSGQGQVADLQGTKHRELASMATGAIANLLPKLFELLKEEYGLQKGVREKIGHLSRELEAAQAALTKIGDVPWDELDPQVQLWARDVREASYDMEDIVDKFLVRLDAPPGPTEKNMFWRLVATIGSLFQKSKDRHKISNLIQDISRKLEEVEARRGRYTVDDSITSKSSIHAATIDPRLVNLYKRVTELVGIEGPRDELIDKLSLGVDGGVFDKKLKIVSVVGVGGLGKTTLAKAVYDHLKPRFEHGAFVPVGQNPDVKKVFSSVLIDLDKHKYRNSDMLILDEKQLMDELKEFVKEKRCFIVIDDIWDKGLWKLIKCASQESHCGSRLVITTRNLEVATLADEVHKIQPLSSDNSKKLLYARIVDGEGENFFTPSAEACEKILKKCDGVPLAIITIASLLASRPGEDWSDIYKSIGGFGQEGNDDVDNTRKILSFSYYDLPSHLKPCLLYLSIFPEDSVIKKNDLIWRWVAEGFIIIPEKQAAEEVGSFEIGERYFYDLINRSMIQPMERLYEGYVDACSVHDMVLDMICSLSSNEGFITVLEGSGRQKLPGSIARRLVLHRDEVHNSSLIANIGVKKVRSLIVAGRGPIDFRALCPCLPVLRLLDIIEEHREKGVVGHLGTLLHLKGVVGHLGTLLHLRYLRTSKLIYISSIELIKEVRYLKFLQTLDLRRAFGTELPEELGLLTQLVCLRCEDKRAPVGVIGKLTSLQELWIDPPSDTCAATTEQFVKELGLLRELRVLGTIIPVGSDGIGRALLESLGNMHNIRELAIGGVGLPLVLLPDTGRTSDVSRITSCYRHLRFMRLPNIVFPGVPAWIRSSHAPNLSYLKLKVVEVKEQDIQTLARLPELRCLHLHLQTWPEFATITIVAEDVSGGYFPKLRVLDIQGTVAFIMWGTAAAESHRECSSSRSRGASTTKIMPSLESLRFEVHVRALKDATHHQLGFDKLLRFDKFGATSLQRVTMEVHCEGAYASEVEEAEAALVNAAALHPKHPTLQTRWFNDNDDHVRSPYEEACKKMSTKPELANNTWKKLSNIVSSGYIRALQVQDLTASSSKVICLLYTNNGRKLLALFSNAVHKLWKWERCEKNPRGKSTTSIPPQLWQPENGIPMKNDTANNGTHKKATGCIALRKSDGYLVSASGGRLSVFDTSTFEIHTTFMAPPPAATFVAFYPQEDNIMAIGMEDSSILIYCTHTEEVQMVLTGHHKKITGLAFSVSMDVLVSSGADAQLCVWQMSVWKKKKSRYIIPPSNRSGASGSDTTVQFFYDQEHLLVVQESQLMICDWNIECLCSWSPRDALPAPISSAVFSSDGFLIYTGFHDGAIGIFEAKSLTLQCKIAPSAYIPSSVSSGGETVYPMVVAADPWKPNQMAVGMSDGAVYVLEPPLDTDV</sequence>
<dbReference type="FunFam" id="1.10.10.10:FF:000322">
    <property type="entry name" value="Probable disease resistance protein At1g63360"/>
    <property type="match status" value="1"/>
</dbReference>
<dbReference type="PANTHER" id="PTHR44083">
    <property type="entry name" value="TOPLESS-RELATED PROTEIN 1-RELATED"/>
    <property type="match status" value="1"/>
</dbReference>
<dbReference type="SUPFAM" id="SSF50978">
    <property type="entry name" value="WD40 repeat-like"/>
    <property type="match status" value="1"/>
</dbReference>
<dbReference type="Gene3D" id="3.80.10.10">
    <property type="entry name" value="Ribonuclease Inhibitor"/>
    <property type="match status" value="1"/>
</dbReference>
<dbReference type="PROSITE" id="PS50294">
    <property type="entry name" value="WD_REPEATS_REGION"/>
    <property type="match status" value="1"/>
</dbReference>
<dbReference type="GO" id="GO:0005829">
    <property type="term" value="C:cytosol"/>
    <property type="evidence" value="ECO:0007669"/>
    <property type="project" value="UniProtKB-ARBA"/>
</dbReference>
<dbReference type="InterPro" id="IPR041118">
    <property type="entry name" value="Rx_N"/>
</dbReference>
<evidence type="ECO:0000256" key="2">
    <source>
        <dbReference type="ARBA" id="ARBA00022614"/>
    </source>
</evidence>
<dbReference type="InterPro" id="IPR032675">
    <property type="entry name" value="LRR_dom_sf"/>
</dbReference>
<keyword evidence="6" id="KW-0175">Coiled coil</keyword>
<dbReference type="PRINTS" id="PR00364">
    <property type="entry name" value="DISEASERSIST"/>
</dbReference>
<dbReference type="InterPro" id="IPR015943">
    <property type="entry name" value="WD40/YVTN_repeat-like_dom_sf"/>
</dbReference>
<dbReference type="InterPro" id="IPR042197">
    <property type="entry name" value="Apaf_helical"/>
</dbReference>
<feature type="domain" description="Disease resistance N-terminal" evidence="9">
    <location>
        <begin position="49"/>
        <end position="132"/>
    </location>
</feature>